<evidence type="ECO:0000313" key="2">
    <source>
        <dbReference type="EMBL" id="MCX2740938.1"/>
    </source>
</evidence>
<dbReference type="EMBL" id="JAPFQO010000008">
    <property type="protein sequence ID" value="MCX2740938.1"/>
    <property type="molecule type" value="Genomic_DNA"/>
</dbReference>
<dbReference type="PANTHER" id="PTHR12277">
    <property type="entry name" value="ALPHA/BETA HYDROLASE DOMAIN-CONTAINING PROTEIN"/>
    <property type="match status" value="1"/>
</dbReference>
<dbReference type="Gene3D" id="3.40.50.1820">
    <property type="entry name" value="alpha/beta hydrolase"/>
    <property type="match status" value="1"/>
</dbReference>
<feature type="domain" description="Serine aminopeptidase S33" evidence="1">
    <location>
        <begin position="70"/>
        <end position="184"/>
    </location>
</feature>
<proteinExistence type="predicted"/>
<gene>
    <name evidence="2" type="ORF">OO017_13355</name>
</gene>
<name>A0ABT3RHU0_9BACT</name>
<evidence type="ECO:0000313" key="3">
    <source>
        <dbReference type="Proteomes" id="UP001207228"/>
    </source>
</evidence>
<dbReference type="GO" id="GO:0016787">
    <property type="term" value="F:hydrolase activity"/>
    <property type="evidence" value="ECO:0007669"/>
    <property type="project" value="UniProtKB-KW"/>
</dbReference>
<evidence type="ECO:0000259" key="1">
    <source>
        <dbReference type="Pfam" id="PF12146"/>
    </source>
</evidence>
<dbReference type="Proteomes" id="UP001207228">
    <property type="component" value="Unassembled WGS sequence"/>
</dbReference>
<protein>
    <submittedName>
        <fullName evidence="2">Alpha/beta fold hydrolase</fullName>
    </submittedName>
</protein>
<dbReference type="RefSeq" id="WP_266053001.1">
    <property type="nucleotide sequence ID" value="NZ_JAPFQO010000008.1"/>
</dbReference>
<organism evidence="2 3">
    <name type="scientific">Pontibacter anaerobius</name>
    <dbReference type="NCBI Taxonomy" id="2993940"/>
    <lineage>
        <taxon>Bacteria</taxon>
        <taxon>Pseudomonadati</taxon>
        <taxon>Bacteroidota</taxon>
        <taxon>Cytophagia</taxon>
        <taxon>Cytophagales</taxon>
        <taxon>Hymenobacteraceae</taxon>
        <taxon>Pontibacter</taxon>
    </lineage>
</organism>
<dbReference type="SUPFAM" id="SSF53474">
    <property type="entry name" value="alpha/beta-Hydrolases"/>
    <property type="match status" value="1"/>
</dbReference>
<keyword evidence="3" id="KW-1185">Reference proteome</keyword>
<accession>A0ABT3RHU0</accession>
<dbReference type="Pfam" id="PF12146">
    <property type="entry name" value="Hydrolase_4"/>
    <property type="match status" value="1"/>
</dbReference>
<sequence length="268" mass="30012">MRTIIRTTAILLTLYLLLMSLGFFQQESLIFFPDKLPQDHRFAFDQEFEEVFIPAGDGATLHGLLFKAANPKGLVFYLHGNAGSVDSWGGIAETYTSLNYSIFILDYRGFGKSEGKISSEAQFYADAQTAYTHLRTKYEESQLIVAGYSIGTAAAAKLAADNTPLLLILQAPYYSLGDLMQSLYPLVPTFLLKYKFETFRFVEQVKAPVILFHGDQDEIIYPGSSQKLQPHLKPTDKAIFLKGIGHNGMNENREYQRELAKVLASIGK</sequence>
<dbReference type="InterPro" id="IPR029058">
    <property type="entry name" value="AB_hydrolase_fold"/>
</dbReference>
<dbReference type="PANTHER" id="PTHR12277:SF81">
    <property type="entry name" value="PROTEIN ABHD13"/>
    <property type="match status" value="1"/>
</dbReference>
<keyword evidence="2" id="KW-0378">Hydrolase</keyword>
<comment type="caution">
    <text evidence="2">The sequence shown here is derived from an EMBL/GenBank/DDBJ whole genome shotgun (WGS) entry which is preliminary data.</text>
</comment>
<reference evidence="2 3" key="1">
    <citation type="submission" date="2022-11" db="EMBL/GenBank/DDBJ databases">
        <title>The characterization of three novel Bacteroidetes species and genomic analysis of their roles in tidal elemental geochemical cycles.</title>
        <authorList>
            <person name="Ma K.-J."/>
        </authorList>
    </citation>
    <scope>NUCLEOTIDE SEQUENCE [LARGE SCALE GENOMIC DNA]</scope>
    <source>
        <strain evidence="2 3">M82</strain>
    </source>
</reference>
<dbReference type="InterPro" id="IPR022742">
    <property type="entry name" value="Hydrolase_4"/>
</dbReference>